<feature type="compositionally biased region" description="Acidic residues" evidence="1">
    <location>
        <begin position="40"/>
        <end position="57"/>
    </location>
</feature>
<accession>A0AAU9MNU8</accession>
<reference evidence="2 3" key="1">
    <citation type="submission" date="2022-01" db="EMBL/GenBank/DDBJ databases">
        <authorList>
            <person name="Xiong W."/>
            <person name="Schranz E."/>
        </authorList>
    </citation>
    <scope>NUCLEOTIDE SEQUENCE [LARGE SCALE GENOMIC DNA]</scope>
</reference>
<feature type="region of interest" description="Disordered" evidence="1">
    <location>
        <begin position="30"/>
        <end position="68"/>
    </location>
</feature>
<name>A0AAU9MNU8_9ASTR</name>
<organism evidence="2 3">
    <name type="scientific">Lactuca virosa</name>
    <dbReference type="NCBI Taxonomy" id="75947"/>
    <lineage>
        <taxon>Eukaryota</taxon>
        <taxon>Viridiplantae</taxon>
        <taxon>Streptophyta</taxon>
        <taxon>Embryophyta</taxon>
        <taxon>Tracheophyta</taxon>
        <taxon>Spermatophyta</taxon>
        <taxon>Magnoliopsida</taxon>
        <taxon>eudicotyledons</taxon>
        <taxon>Gunneridae</taxon>
        <taxon>Pentapetalae</taxon>
        <taxon>asterids</taxon>
        <taxon>campanulids</taxon>
        <taxon>Asterales</taxon>
        <taxon>Asteraceae</taxon>
        <taxon>Cichorioideae</taxon>
        <taxon>Cichorieae</taxon>
        <taxon>Lactucinae</taxon>
        <taxon>Lactuca</taxon>
    </lineage>
</organism>
<proteinExistence type="predicted"/>
<evidence type="ECO:0000313" key="2">
    <source>
        <dbReference type="EMBL" id="CAH1426348.1"/>
    </source>
</evidence>
<sequence length="68" mass="7777">MTMVKQMRQGIQMTMATLIFFKKDNEVECEMSDNVSEGEPVNDDMGENEDDEADVDIDLPNIFNEEQA</sequence>
<comment type="caution">
    <text evidence="2">The sequence shown here is derived from an EMBL/GenBank/DDBJ whole genome shotgun (WGS) entry which is preliminary data.</text>
</comment>
<gene>
    <name evidence="2" type="ORF">LVIROSA_LOCUS13433</name>
</gene>
<evidence type="ECO:0000313" key="3">
    <source>
        <dbReference type="Proteomes" id="UP001157418"/>
    </source>
</evidence>
<dbReference type="Proteomes" id="UP001157418">
    <property type="component" value="Unassembled WGS sequence"/>
</dbReference>
<evidence type="ECO:0000256" key="1">
    <source>
        <dbReference type="SAM" id="MobiDB-lite"/>
    </source>
</evidence>
<dbReference type="AlphaFoldDB" id="A0AAU9MNU8"/>
<dbReference type="EMBL" id="CAKMRJ010002223">
    <property type="protein sequence ID" value="CAH1426348.1"/>
    <property type="molecule type" value="Genomic_DNA"/>
</dbReference>
<protein>
    <submittedName>
        <fullName evidence="2">Uncharacterized protein</fullName>
    </submittedName>
</protein>
<keyword evidence="3" id="KW-1185">Reference proteome</keyword>